<dbReference type="EMBL" id="MNCJ02000326">
    <property type="protein sequence ID" value="KAF5782540.1"/>
    <property type="molecule type" value="Genomic_DNA"/>
</dbReference>
<feature type="transmembrane region" description="Helical" evidence="1">
    <location>
        <begin position="52"/>
        <end position="72"/>
    </location>
</feature>
<organism evidence="3 4">
    <name type="scientific">Helianthus annuus</name>
    <name type="common">Common sunflower</name>
    <dbReference type="NCBI Taxonomy" id="4232"/>
    <lineage>
        <taxon>Eukaryota</taxon>
        <taxon>Viridiplantae</taxon>
        <taxon>Streptophyta</taxon>
        <taxon>Embryophyta</taxon>
        <taxon>Tracheophyta</taxon>
        <taxon>Spermatophyta</taxon>
        <taxon>Magnoliopsida</taxon>
        <taxon>eudicotyledons</taxon>
        <taxon>Gunneridae</taxon>
        <taxon>Pentapetalae</taxon>
        <taxon>asterids</taxon>
        <taxon>campanulids</taxon>
        <taxon>Asterales</taxon>
        <taxon>Asteraceae</taxon>
        <taxon>Asteroideae</taxon>
        <taxon>Heliantheae alliance</taxon>
        <taxon>Heliantheae</taxon>
        <taxon>Helianthus</taxon>
    </lineage>
</organism>
<keyword evidence="1" id="KW-0812">Transmembrane</keyword>
<evidence type="ECO:0000313" key="2">
    <source>
        <dbReference type="EMBL" id="KAF5782540.1"/>
    </source>
</evidence>
<accession>A0A251V7K9</accession>
<keyword evidence="1" id="KW-0472">Membrane</keyword>
<reference evidence="2 4" key="1">
    <citation type="journal article" date="2017" name="Nature">
        <title>The sunflower genome provides insights into oil metabolism, flowering and Asterid evolution.</title>
        <authorList>
            <person name="Badouin H."/>
            <person name="Gouzy J."/>
            <person name="Grassa C.J."/>
            <person name="Murat F."/>
            <person name="Staton S.E."/>
            <person name="Cottret L."/>
            <person name="Lelandais-Briere C."/>
            <person name="Owens G.L."/>
            <person name="Carrere S."/>
            <person name="Mayjonade B."/>
            <person name="Legrand L."/>
            <person name="Gill N."/>
            <person name="Kane N.C."/>
            <person name="Bowers J.E."/>
            <person name="Hubner S."/>
            <person name="Bellec A."/>
            <person name="Berard A."/>
            <person name="Berges H."/>
            <person name="Blanchet N."/>
            <person name="Boniface M.C."/>
            <person name="Brunel D."/>
            <person name="Catrice O."/>
            <person name="Chaidir N."/>
            <person name="Claudel C."/>
            <person name="Donnadieu C."/>
            <person name="Faraut T."/>
            <person name="Fievet G."/>
            <person name="Helmstetter N."/>
            <person name="King M."/>
            <person name="Knapp S.J."/>
            <person name="Lai Z."/>
            <person name="Le Paslier M.C."/>
            <person name="Lippi Y."/>
            <person name="Lorenzon L."/>
            <person name="Mandel J.R."/>
            <person name="Marage G."/>
            <person name="Marchand G."/>
            <person name="Marquand E."/>
            <person name="Bret-Mestries E."/>
            <person name="Morien E."/>
            <person name="Nambeesan S."/>
            <person name="Nguyen T."/>
            <person name="Pegot-Espagnet P."/>
            <person name="Pouilly N."/>
            <person name="Raftis F."/>
            <person name="Sallet E."/>
            <person name="Schiex T."/>
            <person name="Thomas J."/>
            <person name="Vandecasteele C."/>
            <person name="Vares D."/>
            <person name="Vear F."/>
            <person name="Vautrin S."/>
            <person name="Crespi M."/>
            <person name="Mangin B."/>
            <person name="Burke J.M."/>
            <person name="Salse J."/>
            <person name="Munos S."/>
            <person name="Vincourt P."/>
            <person name="Rieseberg L.H."/>
            <person name="Langlade N.B."/>
        </authorList>
    </citation>
    <scope>NUCLEOTIDE SEQUENCE [LARGE SCALE GENOMIC DNA]</scope>
    <source>
        <strain evidence="4">cv. SF193</strain>
        <tissue evidence="2">Leaves</tissue>
    </source>
</reference>
<feature type="transmembrane region" description="Helical" evidence="1">
    <location>
        <begin position="78"/>
        <end position="97"/>
    </location>
</feature>
<proteinExistence type="predicted"/>
<evidence type="ECO:0000313" key="3">
    <source>
        <dbReference type="EMBL" id="OTG31434.1"/>
    </source>
</evidence>
<dbReference type="Gramene" id="mRNA:HanXRQr2_Chr11g0497031">
    <property type="protein sequence ID" value="mRNA:HanXRQr2_Chr11g0497031"/>
    <property type="gene ID" value="HanXRQr2_Chr11g0497031"/>
</dbReference>
<reference evidence="3" key="2">
    <citation type="submission" date="2017-02" db="EMBL/GenBank/DDBJ databases">
        <title>Sunflower complete genome.</title>
        <authorList>
            <person name="Langlade N."/>
            <person name="Munos S."/>
        </authorList>
    </citation>
    <scope>NUCLEOTIDE SEQUENCE [LARGE SCALE GENOMIC DNA]</scope>
    <source>
        <tissue evidence="3">Leaves</tissue>
    </source>
</reference>
<keyword evidence="4" id="KW-1185">Reference proteome</keyword>
<dbReference type="AlphaFoldDB" id="A0A251V7K9"/>
<dbReference type="Proteomes" id="UP000215914">
    <property type="component" value="Chromosome 3"/>
</dbReference>
<reference evidence="2" key="3">
    <citation type="submission" date="2020-06" db="EMBL/GenBank/DDBJ databases">
        <title>Helianthus annuus Genome sequencing and assembly Release 2.</title>
        <authorList>
            <person name="Gouzy J."/>
            <person name="Langlade N."/>
            <person name="Munos S."/>
        </authorList>
    </citation>
    <scope>NUCLEOTIDE SEQUENCE</scope>
    <source>
        <tissue evidence="2">Leaves</tissue>
    </source>
</reference>
<name>A0A251V7K9_HELAN</name>
<gene>
    <name evidence="3" type="ORF">HannXRQ_Chr03g0075581</name>
    <name evidence="2" type="ORF">HanXRQr2_Chr11g0497031</name>
</gene>
<dbReference type="InParanoid" id="A0A251V7K9"/>
<sequence>MVLWKLVPGGWILVECMECVITKGHPFLVICHTRTCIMTIEIYLKSILKALLYIKVIIMLQVIEICIVYDSYKSGFKMYFFICFVNHIWMLCSFPKVRRAFRLFNKRVGIMSRTSLLKEITYELCWLFFIAYN</sequence>
<evidence type="ECO:0000313" key="4">
    <source>
        <dbReference type="Proteomes" id="UP000215914"/>
    </source>
</evidence>
<protein>
    <submittedName>
        <fullName evidence="3">Uncharacterized protein</fullName>
    </submittedName>
</protein>
<keyword evidence="1" id="KW-1133">Transmembrane helix</keyword>
<dbReference type="EMBL" id="CM007892">
    <property type="protein sequence ID" value="OTG31434.1"/>
    <property type="molecule type" value="Genomic_DNA"/>
</dbReference>
<evidence type="ECO:0000256" key="1">
    <source>
        <dbReference type="SAM" id="Phobius"/>
    </source>
</evidence>